<keyword evidence="1" id="KW-0472">Membrane</keyword>
<keyword evidence="3" id="KW-1185">Reference proteome</keyword>
<dbReference type="RefSeq" id="WP_008726938.1">
    <property type="nucleotide sequence ID" value="NZ_CP019914.1"/>
</dbReference>
<evidence type="ECO:0000313" key="3">
    <source>
        <dbReference type="Proteomes" id="UP000264880"/>
    </source>
</evidence>
<evidence type="ECO:0000313" key="2">
    <source>
        <dbReference type="EMBL" id="ASJ20682.1"/>
    </source>
</evidence>
<organism evidence="2 3">
    <name type="scientific">Brachyspira hampsonii</name>
    <dbReference type="NCBI Taxonomy" id="1287055"/>
    <lineage>
        <taxon>Bacteria</taxon>
        <taxon>Pseudomonadati</taxon>
        <taxon>Spirochaetota</taxon>
        <taxon>Spirochaetia</taxon>
        <taxon>Brachyspirales</taxon>
        <taxon>Brachyspiraceae</taxon>
        <taxon>Brachyspira</taxon>
    </lineage>
</organism>
<keyword evidence="1" id="KW-0812">Transmembrane</keyword>
<accession>A0AAC9XJD7</accession>
<dbReference type="Proteomes" id="UP000264880">
    <property type="component" value="Chromosome"/>
</dbReference>
<dbReference type="AlphaFoldDB" id="A0AAC9XJD7"/>
<name>A0AAC9XJD7_9SPIR</name>
<dbReference type="KEGG" id="bhp:BHAMNSH16_03050"/>
<protein>
    <submittedName>
        <fullName evidence="2">Uncharacterized protein</fullName>
    </submittedName>
</protein>
<reference evidence="2 3" key="1">
    <citation type="submission" date="2017-02" db="EMBL/GenBank/DDBJ databases">
        <title>Complete genome sequence of Brachyspira hampsonii genomovar I strain NSH-16 (ATCC BAA-2463).</title>
        <authorList>
            <person name="Mirajkar N.S."/>
            <person name="Gebhart C.J."/>
        </authorList>
    </citation>
    <scope>NUCLEOTIDE SEQUENCE [LARGE SCALE GENOMIC DNA]</scope>
    <source>
        <strain evidence="2 3">NSH-16</strain>
    </source>
</reference>
<sequence>MSNEMKAKLKPIIIIVILLVVLAAGFFITKSILSSNNIPVLDFGSSDTNDMPEDTLTTDDIFGEDITPEEKDFLATNNTILSDNNTNTKSTNKDSSINLTDSGLYEAGNNLDIPDIKPSEVKPNNSGSAYTYNTENTVLVTSSNTLRPNNNNMMMDAAVSAETNVRISSFIINYNDRFVATRNNPVLITLAVKSPAEGKYAKIRVYARRVDNNYNILSRDLVFYLPKIYVLDGQAQTQFYFAGRTSASGNYLPKGRYLLYAEAEITDANGRSIGKTGRYPVPQWNYVVTLQ</sequence>
<dbReference type="EMBL" id="CP019914">
    <property type="protein sequence ID" value="ASJ20682.1"/>
    <property type="molecule type" value="Genomic_DNA"/>
</dbReference>
<feature type="transmembrane region" description="Helical" evidence="1">
    <location>
        <begin position="12"/>
        <end position="33"/>
    </location>
</feature>
<evidence type="ECO:0000256" key="1">
    <source>
        <dbReference type="SAM" id="Phobius"/>
    </source>
</evidence>
<gene>
    <name evidence="2" type="ORF">BHAMNSH16_03050</name>
</gene>
<keyword evidence="1" id="KW-1133">Transmembrane helix</keyword>
<proteinExistence type="predicted"/>